<gene>
    <name evidence="8" type="ORF">HHK36_011133</name>
</gene>
<protein>
    <recommendedName>
        <fullName evidence="2">glutaminase</fullName>
        <ecNumber evidence="2">3.5.1.2</ecNumber>
    </recommendedName>
</protein>
<keyword evidence="9" id="KW-1185">Reference proteome</keyword>
<keyword evidence="5" id="KW-0456">Lyase</keyword>
<dbReference type="GO" id="GO:1903600">
    <property type="term" value="C:glutaminase complex"/>
    <property type="evidence" value="ECO:0007669"/>
    <property type="project" value="TreeGrafter"/>
</dbReference>
<feature type="region of interest" description="Disordered" evidence="7">
    <location>
        <begin position="267"/>
        <end position="294"/>
    </location>
</feature>
<evidence type="ECO:0000256" key="3">
    <source>
        <dbReference type="ARBA" id="ARBA00022801"/>
    </source>
</evidence>
<evidence type="ECO:0000256" key="2">
    <source>
        <dbReference type="ARBA" id="ARBA00012918"/>
    </source>
</evidence>
<comment type="catalytic activity">
    <reaction evidence="6">
        <text>L-glutamine + H2O = L-glutamate + NH4(+)</text>
        <dbReference type="Rhea" id="RHEA:15889"/>
        <dbReference type="ChEBI" id="CHEBI:15377"/>
        <dbReference type="ChEBI" id="CHEBI:28938"/>
        <dbReference type="ChEBI" id="CHEBI:29985"/>
        <dbReference type="ChEBI" id="CHEBI:58359"/>
        <dbReference type="EC" id="3.5.1.2"/>
    </reaction>
</comment>
<dbReference type="SUPFAM" id="SSF52317">
    <property type="entry name" value="Class I glutamine amidotransferase-like"/>
    <property type="match status" value="1"/>
</dbReference>
<dbReference type="EC" id="3.5.1.2" evidence="2"/>
<dbReference type="Proteomes" id="UP000655225">
    <property type="component" value="Unassembled WGS sequence"/>
</dbReference>
<dbReference type="EMBL" id="JABCRI010000007">
    <property type="protein sequence ID" value="KAF8403038.1"/>
    <property type="molecule type" value="Genomic_DNA"/>
</dbReference>
<dbReference type="GO" id="GO:0004359">
    <property type="term" value="F:glutaminase activity"/>
    <property type="evidence" value="ECO:0007669"/>
    <property type="project" value="UniProtKB-EC"/>
</dbReference>
<dbReference type="FunFam" id="3.40.50.880:FF:000038">
    <property type="entry name" value="Predicted protein"/>
    <property type="match status" value="1"/>
</dbReference>
<keyword evidence="3" id="KW-0378">Hydrolase</keyword>
<dbReference type="HAMAP" id="MF_01615">
    <property type="entry name" value="PdxT"/>
    <property type="match status" value="1"/>
</dbReference>
<dbReference type="GO" id="GO:0016829">
    <property type="term" value="F:lyase activity"/>
    <property type="evidence" value="ECO:0007669"/>
    <property type="project" value="UniProtKB-KW"/>
</dbReference>
<comment type="similarity">
    <text evidence="1">Belongs to the glutaminase PdxT/SNO family.</text>
</comment>
<dbReference type="InterPro" id="IPR029062">
    <property type="entry name" value="Class_I_gatase-like"/>
</dbReference>
<dbReference type="PANTHER" id="PTHR31559">
    <property type="entry name" value="PYRIDOXAL 5'-PHOSPHATE SYNTHASE SUBUNIT SNO"/>
    <property type="match status" value="1"/>
</dbReference>
<dbReference type="GO" id="GO:0005829">
    <property type="term" value="C:cytosol"/>
    <property type="evidence" value="ECO:0007669"/>
    <property type="project" value="TreeGrafter"/>
</dbReference>
<evidence type="ECO:0000313" key="8">
    <source>
        <dbReference type="EMBL" id="KAF8403038.1"/>
    </source>
</evidence>
<dbReference type="NCBIfam" id="TIGR03800">
    <property type="entry name" value="PLP_synth_Pdx2"/>
    <property type="match status" value="1"/>
</dbReference>
<evidence type="ECO:0000256" key="4">
    <source>
        <dbReference type="ARBA" id="ARBA00022962"/>
    </source>
</evidence>
<proteinExistence type="inferred from homology"/>
<dbReference type="InterPro" id="IPR021196">
    <property type="entry name" value="PdxT/SNO_CS"/>
</dbReference>
<evidence type="ECO:0000256" key="6">
    <source>
        <dbReference type="ARBA" id="ARBA00049534"/>
    </source>
</evidence>
<evidence type="ECO:0000256" key="1">
    <source>
        <dbReference type="ARBA" id="ARBA00008345"/>
    </source>
</evidence>
<dbReference type="OrthoDB" id="2039at2759"/>
<dbReference type="PANTHER" id="PTHR31559:SF0">
    <property type="entry name" value="PYRIDOXAL 5'-PHOSPHATE SYNTHASE SUBUNIT SNO1-RELATED"/>
    <property type="match status" value="1"/>
</dbReference>
<dbReference type="PROSITE" id="PS51273">
    <property type="entry name" value="GATASE_TYPE_1"/>
    <property type="match status" value="1"/>
</dbReference>
<dbReference type="OMA" id="RWHQYFV"/>
<dbReference type="CDD" id="cd01749">
    <property type="entry name" value="GATase1_PB"/>
    <property type="match status" value="1"/>
</dbReference>
<dbReference type="InterPro" id="IPR002161">
    <property type="entry name" value="PdxT/SNO"/>
</dbReference>
<dbReference type="AlphaFoldDB" id="A0A835DFX4"/>
<evidence type="ECO:0000256" key="5">
    <source>
        <dbReference type="ARBA" id="ARBA00023239"/>
    </source>
</evidence>
<comment type="caution">
    <text evidence="8">The sequence shown here is derived from an EMBL/GenBank/DDBJ whole genome shotgun (WGS) entry which is preliminary data.</text>
</comment>
<keyword evidence="4" id="KW-0315">Glutamine amidotransferase</keyword>
<accession>A0A835DFX4</accession>
<dbReference type="Pfam" id="PF01174">
    <property type="entry name" value="SNO"/>
    <property type="match status" value="1"/>
</dbReference>
<dbReference type="GO" id="GO:0042823">
    <property type="term" value="P:pyridoxal phosphate biosynthetic process"/>
    <property type="evidence" value="ECO:0007669"/>
    <property type="project" value="InterPro"/>
</dbReference>
<dbReference type="GO" id="GO:0008614">
    <property type="term" value="P:pyridoxine metabolic process"/>
    <property type="evidence" value="ECO:0007669"/>
    <property type="project" value="TreeGrafter"/>
</dbReference>
<sequence length="294" mass="32004">MGDWKVTLREVGFVLRSEEMRPVEKKMGEMIEKWASECFTNMAVGVLALQGSFNEHIAALKRLGVKGVEIRKPEQLDNISALIIPGGESTTMAKLAEYHNLFPALRDFVKMGRPVWGTCAGLIFLADKAVGQKVGGQELVGGLDCTVHRNFFGSQIQSFEAELAVPELADKEGGPANFRGIFIRAPAILEAGPGVKVLADYPVPSNKYVDSSSAVESQEEKTEPEGKVIVAVKQGNLLGTAFHPELTADTRWHSYFLKMVDEVGEGTSNSISTVDGEALSDNQNPPRIDLPIFQ</sequence>
<dbReference type="Gene3D" id="3.40.50.880">
    <property type="match status" value="1"/>
</dbReference>
<organism evidence="8 9">
    <name type="scientific">Tetracentron sinense</name>
    <name type="common">Spur-leaf</name>
    <dbReference type="NCBI Taxonomy" id="13715"/>
    <lineage>
        <taxon>Eukaryota</taxon>
        <taxon>Viridiplantae</taxon>
        <taxon>Streptophyta</taxon>
        <taxon>Embryophyta</taxon>
        <taxon>Tracheophyta</taxon>
        <taxon>Spermatophyta</taxon>
        <taxon>Magnoliopsida</taxon>
        <taxon>Trochodendrales</taxon>
        <taxon>Trochodendraceae</taxon>
        <taxon>Tetracentron</taxon>
    </lineage>
</organism>
<dbReference type="PROSITE" id="PS01236">
    <property type="entry name" value="PDXT_SNO_1"/>
    <property type="match status" value="1"/>
</dbReference>
<evidence type="ECO:0000313" key="9">
    <source>
        <dbReference type="Proteomes" id="UP000655225"/>
    </source>
</evidence>
<name>A0A835DFX4_TETSI</name>
<evidence type="ECO:0000256" key="7">
    <source>
        <dbReference type="SAM" id="MobiDB-lite"/>
    </source>
</evidence>
<reference evidence="8 9" key="1">
    <citation type="submission" date="2020-04" db="EMBL/GenBank/DDBJ databases">
        <title>Plant Genome Project.</title>
        <authorList>
            <person name="Zhang R.-G."/>
        </authorList>
    </citation>
    <scope>NUCLEOTIDE SEQUENCE [LARGE SCALE GENOMIC DNA]</scope>
    <source>
        <strain evidence="8">YNK0</strain>
        <tissue evidence="8">Leaf</tissue>
    </source>
</reference>
<dbReference type="PROSITE" id="PS51130">
    <property type="entry name" value="PDXT_SNO_2"/>
    <property type="match status" value="1"/>
</dbReference>